<reference evidence="1" key="1">
    <citation type="journal article" date="2019" name="PLoS Negl. Trop. Dis.">
        <title>Revisiting the worldwide diversity of Leptospira species in the environment.</title>
        <authorList>
            <person name="Vincent A.T."/>
            <person name="Schiettekatte O."/>
            <person name="Bourhy P."/>
            <person name="Veyrier F.J."/>
            <person name="Picardeau M."/>
        </authorList>
    </citation>
    <scope>NUCLEOTIDE SEQUENCE [LARGE SCALE GENOMIC DNA]</scope>
    <source>
        <strain evidence="1">201300427</strain>
    </source>
</reference>
<accession>A0A4R9M8D2</accession>
<dbReference type="AlphaFoldDB" id="A0A4R9M8D2"/>
<keyword evidence="2" id="KW-1185">Reference proteome</keyword>
<dbReference type="Proteomes" id="UP000298058">
    <property type="component" value="Unassembled WGS sequence"/>
</dbReference>
<organism evidence="1 2">
    <name type="scientific">Leptospira idonii</name>
    <dbReference type="NCBI Taxonomy" id="1193500"/>
    <lineage>
        <taxon>Bacteria</taxon>
        <taxon>Pseudomonadati</taxon>
        <taxon>Spirochaetota</taxon>
        <taxon>Spirochaetia</taxon>
        <taxon>Leptospirales</taxon>
        <taxon>Leptospiraceae</taxon>
        <taxon>Leptospira</taxon>
    </lineage>
</organism>
<comment type="caution">
    <text evidence="1">The sequence shown here is derived from an EMBL/GenBank/DDBJ whole genome shotgun (WGS) entry which is preliminary data.</text>
</comment>
<gene>
    <name evidence="1" type="ORF">EHS15_01815</name>
</gene>
<dbReference type="RefSeq" id="WP_135758833.1">
    <property type="nucleotide sequence ID" value="NZ_RQHW01000007.1"/>
</dbReference>
<dbReference type="OrthoDB" id="423960at2"/>
<sequence length="231" mass="26198">MIAVQEKNNHNSFMQLSAEERVLTITKNRQIIQKLMKEVLREGEHYGNIPGTNKPTLLKPGAENLCFTFRLCPKIQDQIRDLGNGHREVLSTCSIYSLESEELLASVSGSCSTMESRHRYRGSTFELTGEPIPQDSKEKKAEYRRKGFGMRNIGGEWHWVRYTGGKIENSDLADTWNTVLKIAQKRALVAAVLVSLAVSDMFNQDLDDMDLIEVPEGKMNQKVPDKNPQNK</sequence>
<dbReference type="EMBL" id="RQHW01000007">
    <property type="protein sequence ID" value="TGN20798.1"/>
    <property type="molecule type" value="Genomic_DNA"/>
</dbReference>
<proteinExistence type="predicted"/>
<evidence type="ECO:0000313" key="2">
    <source>
        <dbReference type="Proteomes" id="UP000298058"/>
    </source>
</evidence>
<protein>
    <submittedName>
        <fullName evidence="1">Uncharacterized protein</fullName>
    </submittedName>
</protein>
<name>A0A4R9M8D2_9LEPT</name>
<evidence type="ECO:0000313" key="1">
    <source>
        <dbReference type="EMBL" id="TGN20798.1"/>
    </source>
</evidence>